<keyword evidence="4 6" id="KW-1133">Transmembrane helix</keyword>
<keyword evidence="2" id="KW-1003">Cell membrane</keyword>
<feature type="transmembrane region" description="Helical" evidence="6">
    <location>
        <begin position="166"/>
        <end position="185"/>
    </location>
</feature>
<protein>
    <submittedName>
        <fullName evidence="8">H+ Antiporter protein</fullName>
    </submittedName>
</protein>
<evidence type="ECO:0000259" key="7">
    <source>
        <dbReference type="PROSITE" id="PS50850"/>
    </source>
</evidence>
<dbReference type="SUPFAM" id="SSF103473">
    <property type="entry name" value="MFS general substrate transporter"/>
    <property type="match status" value="1"/>
</dbReference>
<dbReference type="Gene3D" id="1.20.1250.20">
    <property type="entry name" value="MFS general substrate transporter like domains"/>
    <property type="match status" value="2"/>
</dbReference>
<evidence type="ECO:0000256" key="1">
    <source>
        <dbReference type="ARBA" id="ARBA00004651"/>
    </source>
</evidence>
<reference evidence="8 9" key="1">
    <citation type="submission" date="2018-08" db="EMBL/GenBank/DDBJ databases">
        <title>Meiothermus granaticius genome AF-68 sequencing project.</title>
        <authorList>
            <person name="Da Costa M.S."/>
            <person name="Albuquerque L."/>
            <person name="Raposo P."/>
            <person name="Froufe H.J.C."/>
            <person name="Barroso C.S."/>
            <person name="Egas C."/>
        </authorList>
    </citation>
    <scope>NUCLEOTIDE SEQUENCE [LARGE SCALE GENOMIC DNA]</scope>
    <source>
        <strain evidence="8 9">AF-68</strain>
    </source>
</reference>
<feature type="transmembrane region" description="Helical" evidence="6">
    <location>
        <begin position="329"/>
        <end position="352"/>
    </location>
</feature>
<dbReference type="PANTHER" id="PTHR42688">
    <property type="entry name" value="CONSERVED PROTEIN"/>
    <property type="match status" value="1"/>
</dbReference>
<name>A0A399FBS9_9DEIN</name>
<dbReference type="PANTHER" id="PTHR42688:SF1">
    <property type="entry name" value="BLR5212 PROTEIN"/>
    <property type="match status" value="1"/>
</dbReference>
<dbReference type="RefSeq" id="WP_240631211.1">
    <property type="nucleotide sequence ID" value="NZ_BJXM01000009.1"/>
</dbReference>
<dbReference type="GO" id="GO:0022857">
    <property type="term" value="F:transmembrane transporter activity"/>
    <property type="evidence" value="ECO:0007669"/>
    <property type="project" value="InterPro"/>
</dbReference>
<accession>A0A399FBS9</accession>
<proteinExistence type="predicted"/>
<dbReference type="EMBL" id="QWLB01000004">
    <property type="protein sequence ID" value="RIH93613.1"/>
    <property type="molecule type" value="Genomic_DNA"/>
</dbReference>
<feature type="transmembrane region" description="Helical" evidence="6">
    <location>
        <begin position="292"/>
        <end position="308"/>
    </location>
</feature>
<feature type="transmembrane region" description="Helical" evidence="6">
    <location>
        <begin position="80"/>
        <end position="107"/>
    </location>
</feature>
<dbReference type="InterPro" id="IPR052425">
    <property type="entry name" value="Uncharacterized_MFS-type"/>
</dbReference>
<feature type="transmembrane region" description="Helical" evidence="6">
    <location>
        <begin position="240"/>
        <end position="260"/>
    </location>
</feature>
<dbReference type="InterPro" id="IPR020846">
    <property type="entry name" value="MFS_dom"/>
</dbReference>
<evidence type="ECO:0000256" key="5">
    <source>
        <dbReference type="ARBA" id="ARBA00023136"/>
    </source>
</evidence>
<feature type="transmembrane region" description="Helical" evidence="6">
    <location>
        <begin position="358"/>
        <end position="379"/>
    </location>
</feature>
<sequence length="386" mass="41277">MSEAQRLAVRFVVGIGLVSLCADFTYEGGRSISGPFLGLLGAGPLLVGAVAGVGEFLGYLVRLFSGNYVDRTGKHWTLMYLGYTVNLLSVPALALAGNAAAASVLVFTERLGKGLRTPARDALLSQAGKEVGHGKVFGLHELLDQMGAFLGPLLVALLVAQGGYRLGFAGLLVPALLALMFLRRAQGLEQAQPLGRSGDWRRFPRIYYAYLVFAALNVAGFAHFQLVAYHLGITHQVAEAVIPLLFALSMGADALTAYAVGHLYDRYGLRMLWVLPLLSLPATPLFFLGSGLPLLVLAALLWGAAMGLQESLMRSAVATLTPESQRGTAYGLFDTAYGTAWMLGSLAMGWLYGIGPRFLVGFAVLFQLISVVFLVRLTARLPSEDH</sequence>
<keyword evidence="3 6" id="KW-0812">Transmembrane</keyword>
<keyword evidence="9" id="KW-1185">Reference proteome</keyword>
<gene>
    <name evidence="8" type="ORF">Mgrana_00437</name>
</gene>
<evidence type="ECO:0000256" key="6">
    <source>
        <dbReference type="SAM" id="Phobius"/>
    </source>
</evidence>
<organism evidence="8 9">
    <name type="scientific">Meiothermus granaticius NBRC 107808</name>
    <dbReference type="NCBI Taxonomy" id="1227551"/>
    <lineage>
        <taxon>Bacteria</taxon>
        <taxon>Thermotogati</taxon>
        <taxon>Deinococcota</taxon>
        <taxon>Deinococci</taxon>
        <taxon>Thermales</taxon>
        <taxon>Thermaceae</taxon>
        <taxon>Meiothermus</taxon>
    </lineage>
</organism>
<feature type="transmembrane region" description="Helical" evidence="6">
    <location>
        <begin position="6"/>
        <end position="24"/>
    </location>
</feature>
<comment type="subcellular location">
    <subcellularLocation>
        <location evidence="1">Cell membrane</location>
        <topology evidence="1">Multi-pass membrane protein</topology>
    </subcellularLocation>
</comment>
<dbReference type="InterPro" id="IPR011701">
    <property type="entry name" value="MFS"/>
</dbReference>
<evidence type="ECO:0000256" key="2">
    <source>
        <dbReference type="ARBA" id="ARBA00022475"/>
    </source>
</evidence>
<dbReference type="PROSITE" id="PS50850">
    <property type="entry name" value="MFS"/>
    <property type="match status" value="1"/>
</dbReference>
<dbReference type="Pfam" id="PF07690">
    <property type="entry name" value="MFS_1"/>
    <property type="match status" value="2"/>
</dbReference>
<keyword evidence="5 6" id="KW-0472">Membrane</keyword>
<dbReference type="InterPro" id="IPR036259">
    <property type="entry name" value="MFS_trans_sf"/>
</dbReference>
<comment type="caution">
    <text evidence="8">The sequence shown here is derived from an EMBL/GenBank/DDBJ whole genome shotgun (WGS) entry which is preliminary data.</text>
</comment>
<evidence type="ECO:0000313" key="9">
    <source>
        <dbReference type="Proteomes" id="UP000266178"/>
    </source>
</evidence>
<feature type="transmembrane region" description="Helical" evidence="6">
    <location>
        <begin position="206"/>
        <end position="228"/>
    </location>
</feature>
<feature type="domain" description="Major facilitator superfamily (MFS) profile" evidence="7">
    <location>
        <begin position="155"/>
        <end position="386"/>
    </location>
</feature>
<dbReference type="CDD" id="cd17370">
    <property type="entry name" value="MFS_MJ1317_like"/>
    <property type="match status" value="1"/>
</dbReference>
<evidence type="ECO:0000256" key="3">
    <source>
        <dbReference type="ARBA" id="ARBA00022692"/>
    </source>
</evidence>
<dbReference type="GO" id="GO:0005886">
    <property type="term" value="C:plasma membrane"/>
    <property type="evidence" value="ECO:0007669"/>
    <property type="project" value="UniProtKB-SubCell"/>
</dbReference>
<dbReference type="AlphaFoldDB" id="A0A399FBS9"/>
<dbReference type="Proteomes" id="UP000266178">
    <property type="component" value="Unassembled WGS sequence"/>
</dbReference>
<evidence type="ECO:0000256" key="4">
    <source>
        <dbReference type="ARBA" id="ARBA00022989"/>
    </source>
</evidence>
<feature type="transmembrane region" description="Helical" evidence="6">
    <location>
        <begin position="36"/>
        <end position="60"/>
    </location>
</feature>
<evidence type="ECO:0000313" key="8">
    <source>
        <dbReference type="EMBL" id="RIH93613.1"/>
    </source>
</evidence>